<feature type="region of interest" description="Disordered" evidence="1">
    <location>
        <begin position="411"/>
        <end position="430"/>
    </location>
</feature>
<evidence type="ECO:0000313" key="3">
    <source>
        <dbReference type="EMBL" id="MDR4308844.1"/>
    </source>
</evidence>
<sequence>MVTLPRFVAAAAAAALAVSAPSAAAERSIFDDVKLEVTAETHGVEPYPNELVMLRIRGVYRPLVNIAHMIQPSLANFGWTNLTRDINFDAEFDGFPAKGFERTLAIFPEKSGELTIESFTHKLTVVDGNGYRQLDVKSPPIKLKVAEWKGPGGPRDPHQWWLPSSDVRVTDNWSGDPNRVPRGETVRRTVTIEADGVTAEQLPPPPVMRSPGIISFRGPIDRETRVTENGPVARAIYRWDMRPTTAHPAIVEPIDVPWFDTRARTLRKAVIPAQRMAWAAVGPSGEPVAPPAAEKPSALLLSGAGAVAFFAGLGILLLGGGAASGVPALPPRALLALRWAALRRDPAAVRAAVTRLARDEPGPAQRWTADPQVRGALAELDRHLFDAAGAPAPSLSRLSSLVRKARREAIAASRSKASGLAPLDGPYGKA</sequence>
<name>A0ABU1DL64_9HYPH</name>
<keyword evidence="4" id="KW-1185">Reference proteome</keyword>
<dbReference type="InterPro" id="IPR025738">
    <property type="entry name" value="BatD"/>
</dbReference>
<feature type="chain" id="PRO_5045409985" evidence="2">
    <location>
        <begin position="25"/>
        <end position="430"/>
    </location>
</feature>
<accession>A0ABU1DL64</accession>
<evidence type="ECO:0000256" key="2">
    <source>
        <dbReference type="SAM" id="SignalP"/>
    </source>
</evidence>
<dbReference type="EMBL" id="JADBEO010000080">
    <property type="protein sequence ID" value="MDR4308844.1"/>
    <property type="molecule type" value="Genomic_DNA"/>
</dbReference>
<evidence type="ECO:0000256" key="1">
    <source>
        <dbReference type="SAM" id="MobiDB-lite"/>
    </source>
</evidence>
<feature type="signal peptide" evidence="2">
    <location>
        <begin position="1"/>
        <end position="24"/>
    </location>
</feature>
<dbReference type="PANTHER" id="PTHR40940:SF1">
    <property type="entry name" value="PROTEIN BATD"/>
    <property type="match status" value="1"/>
</dbReference>
<protein>
    <submittedName>
        <fullName evidence="3">BatD family protein</fullName>
    </submittedName>
</protein>
<keyword evidence="2" id="KW-0732">Signal</keyword>
<proteinExistence type="predicted"/>
<organism evidence="3 4">
    <name type="scientific">Chelatococcus sambhunathii</name>
    <dbReference type="NCBI Taxonomy" id="363953"/>
    <lineage>
        <taxon>Bacteria</taxon>
        <taxon>Pseudomonadati</taxon>
        <taxon>Pseudomonadota</taxon>
        <taxon>Alphaproteobacteria</taxon>
        <taxon>Hyphomicrobiales</taxon>
        <taxon>Chelatococcaceae</taxon>
        <taxon>Chelatococcus</taxon>
    </lineage>
</organism>
<comment type="caution">
    <text evidence="3">The sequence shown here is derived from an EMBL/GenBank/DDBJ whole genome shotgun (WGS) entry which is preliminary data.</text>
</comment>
<reference evidence="3" key="1">
    <citation type="submission" date="2020-10" db="EMBL/GenBank/DDBJ databases">
        <authorList>
            <person name="Abbas A."/>
            <person name="Razzaq R."/>
            <person name="Waqas M."/>
            <person name="Abbas N."/>
            <person name="Nielsen T.K."/>
            <person name="Hansen L.H."/>
            <person name="Hussain S."/>
            <person name="Shahid M."/>
        </authorList>
    </citation>
    <scope>NUCLEOTIDE SEQUENCE</scope>
    <source>
        <strain evidence="3">S14</strain>
    </source>
</reference>
<dbReference type="PANTHER" id="PTHR40940">
    <property type="entry name" value="PROTEIN BATD-RELATED"/>
    <property type="match status" value="1"/>
</dbReference>
<evidence type="ECO:0000313" key="4">
    <source>
        <dbReference type="Proteomes" id="UP001181622"/>
    </source>
</evidence>
<dbReference type="Proteomes" id="UP001181622">
    <property type="component" value="Unassembled WGS sequence"/>
</dbReference>
<gene>
    <name evidence="3" type="ORF">IHQ68_19660</name>
</gene>
<dbReference type="RefSeq" id="WP_309394925.1">
    <property type="nucleotide sequence ID" value="NZ_JADBEO010000080.1"/>
</dbReference>